<dbReference type="GO" id="GO:0036159">
    <property type="term" value="P:inner dynein arm assembly"/>
    <property type="evidence" value="ECO:0007669"/>
    <property type="project" value="TreeGrafter"/>
</dbReference>
<dbReference type="FunFam" id="2.130.10.10:FF:001165">
    <property type="entry name" value="WD repeat-containing protein 63 isoform X3"/>
    <property type="match status" value="1"/>
</dbReference>
<reference evidence="6" key="2">
    <citation type="submission" date="2025-08" db="UniProtKB">
        <authorList>
            <consortium name="Ensembl"/>
        </authorList>
    </citation>
    <scope>IDENTIFICATION</scope>
</reference>
<dbReference type="Gene3D" id="2.130.10.10">
    <property type="entry name" value="YVTN repeat-like/Quinoprotein amine dehydrogenase"/>
    <property type="match status" value="2"/>
</dbReference>
<evidence type="ECO:0000256" key="1">
    <source>
        <dbReference type="ARBA" id="ARBA00004496"/>
    </source>
</evidence>
<dbReference type="InterPro" id="IPR050687">
    <property type="entry name" value="Dynein_IC"/>
</dbReference>
<reference evidence="6" key="3">
    <citation type="submission" date="2025-09" db="UniProtKB">
        <authorList>
            <consortium name="Ensembl"/>
        </authorList>
    </citation>
    <scope>IDENTIFICATION</scope>
</reference>
<evidence type="ECO:0000256" key="2">
    <source>
        <dbReference type="ARBA" id="ARBA00022490"/>
    </source>
</evidence>
<name>A0A8C7LY23_ONCMY</name>
<evidence type="ECO:0000256" key="3">
    <source>
        <dbReference type="ARBA" id="ARBA00022574"/>
    </source>
</evidence>
<dbReference type="InterPro" id="IPR036322">
    <property type="entry name" value="WD40_repeat_dom_sf"/>
</dbReference>
<dbReference type="GO" id="GO:0060294">
    <property type="term" value="P:cilium movement involved in cell motility"/>
    <property type="evidence" value="ECO:0007669"/>
    <property type="project" value="TreeGrafter"/>
</dbReference>
<organism evidence="6 7">
    <name type="scientific">Oncorhynchus mykiss</name>
    <name type="common">Rainbow trout</name>
    <name type="synonym">Salmo gairdneri</name>
    <dbReference type="NCBI Taxonomy" id="8022"/>
    <lineage>
        <taxon>Eukaryota</taxon>
        <taxon>Metazoa</taxon>
        <taxon>Chordata</taxon>
        <taxon>Craniata</taxon>
        <taxon>Vertebrata</taxon>
        <taxon>Euteleostomi</taxon>
        <taxon>Actinopterygii</taxon>
        <taxon>Neopterygii</taxon>
        <taxon>Teleostei</taxon>
        <taxon>Protacanthopterygii</taxon>
        <taxon>Salmoniformes</taxon>
        <taxon>Salmonidae</taxon>
        <taxon>Salmoninae</taxon>
        <taxon>Oncorhynchus</taxon>
    </lineage>
</organism>
<dbReference type="InterPro" id="IPR015943">
    <property type="entry name" value="WD40/YVTN_repeat-like_dom_sf"/>
</dbReference>
<accession>A0A8C7LY23</accession>
<dbReference type="InterPro" id="IPR001680">
    <property type="entry name" value="WD40_rpt"/>
</dbReference>
<keyword evidence="4" id="KW-0677">Repeat</keyword>
<dbReference type="GeneTree" id="ENSGT00940000156924"/>
<sequence>MSTKRPKSTTTTSKGKDKKADESSAGSVAGSGHPNDILPLTLTSATQELFGCRCDEDVTGDNPYKILRKEDIVQDMRMRAAVSDFSPMKQLVLDYPEDELLLVYDRDFIYGSSFYLVLTADAKERHLKVIEVALEREPSEVFAAQKTSEPQPWISLGSEQEIEEESVTDSRPRLKYRISRVRREFGAPIFFSDRNAMETKDGFIECTPYQDKNFSLKQMERHTGVQTIPNLKSSSTQTQWTYPRSMCTQYEPREFSEEKKENCLQSEKLKNFVNSVASRFEIAIQQNEIMDVFFDDWKALSEEDSGYGRKADPHLKEYQSFTDLHFSKEKTISNINWHPTINGVIAVAVTERLSFEDRINGSTKLLLNPSLILFWSFSDPINPQLLLECPDDVFSFEFCPSDPNIIVGGCMNGQVVLWDISTHVEQLQGTRTSGGKNIAANTNALRENETPVVRYCAVSGIENGHKAPITDIQWLPGTFEVSRMGVPMENKNGICVQIVTCAPDCCVMFWDIRAPRVLQTMADQRKQKVEEKPLENPHGVPNTFKHLDLTWKPLIRVQHISYCKTRLQLVLSTTFCPQDGELVYTDWKLEKDNDSGRLFSAKPSHRFIIHDGQVNTVRRSPFFKDIILTVGGWTFAIWKEGVTNGPIIQSSCSQKKCTVGYWSQSRPAVLFIGKEDGNIDVWDLLEKTHEPSQTQNITATQITCIKPWIVSSKQHLLAVSDHLGTLHILEIPWTLRSPSSNEKLSMSKYFEKEVDRLVYFEKRREMRAKEKKDYEAEELRKKTYLISHQPVIFIIGTLKL</sequence>
<evidence type="ECO:0000256" key="4">
    <source>
        <dbReference type="ARBA" id="ARBA00022737"/>
    </source>
</evidence>
<keyword evidence="7" id="KW-1185">Reference proteome</keyword>
<dbReference type="SMART" id="SM00320">
    <property type="entry name" value="WD40"/>
    <property type="match status" value="4"/>
</dbReference>
<dbReference type="Ensembl" id="ENSOMYT00000005447.2">
    <property type="protein sequence ID" value="ENSOMYP00000004863.2"/>
    <property type="gene ID" value="ENSOMYG00000002501.2"/>
</dbReference>
<dbReference type="PANTHER" id="PTHR12442">
    <property type="entry name" value="DYNEIN INTERMEDIATE CHAIN"/>
    <property type="match status" value="1"/>
</dbReference>
<gene>
    <name evidence="6" type="primary">dnai3</name>
</gene>
<keyword evidence="2" id="KW-0963">Cytoplasm</keyword>
<dbReference type="GO" id="GO:0045504">
    <property type="term" value="F:dynein heavy chain binding"/>
    <property type="evidence" value="ECO:0007669"/>
    <property type="project" value="TreeGrafter"/>
</dbReference>
<evidence type="ECO:0000256" key="5">
    <source>
        <dbReference type="SAM" id="MobiDB-lite"/>
    </source>
</evidence>
<protein>
    <submittedName>
        <fullName evidence="6">Dynein axonemal intermediate chain 3</fullName>
    </submittedName>
</protein>
<evidence type="ECO:0000313" key="7">
    <source>
        <dbReference type="Proteomes" id="UP000694395"/>
    </source>
</evidence>
<dbReference type="AlphaFoldDB" id="A0A8C7LY23"/>
<keyword evidence="3" id="KW-0853">WD repeat</keyword>
<dbReference type="GO" id="GO:0045503">
    <property type="term" value="F:dynein light chain binding"/>
    <property type="evidence" value="ECO:0007669"/>
    <property type="project" value="TreeGrafter"/>
</dbReference>
<proteinExistence type="predicted"/>
<reference evidence="6" key="1">
    <citation type="submission" date="2020-07" db="EMBL/GenBank/DDBJ databases">
        <title>A long reads based de novo assembly of the rainbow trout Arlee double haploid line genome.</title>
        <authorList>
            <person name="Gao G."/>
            <person name="Palti Y."/>
        </authorList>
    </citation>
    <scope>NUCLEOTIDE SEQUENCE [LARGE SCALE GENOMIC DNA]</scope>
</reference>
<dbReference type="PANTHER" id="PTHR12442:SF5">
    <property type="entry name" value="DYNEIN AXONEMAL INTERMEDIATE CHAIN 3"/>
    <property type="match status" value="1"/>
</dbReference>
<evidence type="ECO:0000313" key="6">
    <source>
        <dbReference type="Ensembl" id="ENSOMYP00000004863.2"/>
    </source>
</evidence>
<dbReference type="SUPFAM" id="SSF50978">
    <property type="entry name" value="WD40 repeat-like"/>
    <property type="match status" value="1"/>
</dbReference>
<dbReference type="Proteomes" id="UP000694395">
    <property type="component" value="Chromosome 5"/>
</dbReference>
<comment type="subcellular location">
    <subcellularLocation>
        <location evidence="1">Cytoplasm</location>
    </subcellularLocation>
</comment>
<feature type="region of interest" description="Disordered" evidence="5">
    <location>
        <begin position="1"/>
        <end position="36"/>
    </location>
</feature>
<dbReference type="GO" id="GO:0036156">
    <property type="term" value="C:inner dynein arm"/>
    <property type="evidence" value="ECO:0007669"/>
    <property type="project" value="TreeGrafter"/>
</dbReference>